<dbReference type="EMBL" id="OX459121">
    <property type="protein sequence ID" value="CAI9102026.1"/>
    <property type="molecule type" value="Genomic_DNA"/>
</dbReference>
<feature type="coiled-coil region" evidence="2">
    <location>
        <begin position="112"/>
        <end position="167"/>
    </location>
</feature>
<sequence>MVEGGGGGGNTAAASAFAKTICSICYEDLKPIVEDLQSISICGHVFHELCLQQWFEYCTNGKKKNCPVCKQNCSKANVARLYFQSIGDPNDQNLTQKPIYSEENPEELQNEISRLEGKVSRLSSALDQQQKSYEASNAELLALKEQLKVEEAQKKEALNQNAASQRLIRLKSEELDRSTLECMRLQNRNLALAKELAALKLVSDLDLNEGEILKLACLGNEVNNKETVDVLKKSLMIRNKSYKELMNKCNMIGRGETRSLAELKKAQEKIKKLKERIQELESFVEVRDNEALRMLKPSRAATNSINAPTSSLLKHTKSVVSTYGDQNIAPSLAERNMTVEEDMDVSYSLLRKKRKVEPFGFTSKANPVEEIVTRKLSPDNQEKVSFLIDENVNVTEASTSALHPLSEKRAGDQERNTQVQNITPAAAGANPSVSEISDDEVMVIDVDKELSQSFKVNKEISSPVVSPPGNSCFAAGLLGPDGTKWHLGKWCKKANSKGQASMTTGLQGSNASSGNLIAVGADGRGGTIKVLRTLNQTSLDIRGTQTSTRTNQNGAKSSSFSKSHGCRQIDHFFGRSSQPQKF</sequence>
<dbReference type="SUPFAM" id="SSF57850">
    <property type="entry name" value="RING/U-box"/>
    <property type="match status" value="1"/>
</dbReference>
<dbReference type="SMART" id="SM00184">
    <property type="entry name" value="RING"/>
    <property type="match status" value="1"/>
</dbReference>
<feature type="region of interest" description="Disordered" evidence="3">
    <location>
        <begin position="541"/>
        <end position="563"/>
    </location>
</feature>
<dbReference type="CDD" id="cd16448">
    <property type="entry name" value="RING-H2"/>
    <property type="match status" value="1"/>
</dbReference>
<evidence type="ECO:0000256" key="1">
    <source>
        <dbReference type="PROSITE-ProRule" id="PRU00175"/>
    </source>
</evidence>
<reference evidence="5" key="1">
    <citation type="submission" date="2023-03" db="EMBL/GenBank/DDBJ databases">
        <authorList>
            <person name="Julca I."/>
        </authorList>
    </citation>
    <scope>NUCLEOTIDE SEQUENCE</scope>
</reference>
<dbReference type="InterPro" id="IPR013083">
    <property type="entry name" value="Znf_RING/FYVE/PHD"/>
</dbReference>
<evidence type="ECO:0000313" key="6">
    <source>
        <dbReference type="Proteomes" id="UP001161247"/>
    </source>
</evidence>
<evidence type="ECO:0000256" key="3">
    <source>
        <dbReference type="SAM" id="MobiDB-lite"/>
    </source>
</evidence>
<dbReference type="GO" id="GO:0008270">
    <property type="term" value="F:zinc ion binding"/>
    <property type="evidence" value="ECO:0007669"/>
    <property type="project" value="UniProtKB-KW"/>
</dbReference>
<keyword evidence="1" id="KW-0862">Zinc</keyword>
<protein>
    <submittedName>
        <fullName evidence="5">OLC1v1000214C1</fullName>
    </submittedName>
</protein>
<dbReference type="PANTHER" id="PTHR47344:SF1">
    <property type="entry name" value="RING ZINC FINGER PROTEIN-RELATED"/>
    <property type="match status" value="1"/>
</dbReference>
<keyword evidence="2" id="KW-0175">Coiled coil</keyword>
<feature type="domain" description="RING-type" evidence="4">
    <location>
        <begin position="22"/>
        <end position="70"/>
    </location>
</feature>
<keyword evidence="1" id="KW-0479">Metal-binding</keyword>
<dbReference type="PROSITE" id="PS50089">
    <property type="entry name" value="ZF_RING_2"/>
    <property type="match status" value="1"/>
</dbReference>
<dbReference type="Pfam" id="PF13639">
    <property type="entry name" value="zf-RING_2"/>
    <property type="match status" value="1"/>
</dbReference>
<name>A0AAV1D287_OLDCO</name>
<gene>
    <name evidence="5" type="ORF">OLC1_LOCUS11465</name>
</gene>
<feature type="coiled-coil region" evidence="2">
    <location>
        <begin position="256"/>
        <end position="290"/>
    </location>
</feature>
<dbReference type="Gene3D" id="3.30.40.10">
    <property type="entry name" value="Zinc/RING finger domain, C3HC4 (zinc finger)"/>
    <property type="match status" value="1"/>
</dbReference>
<evidence type="ECO:0000256" key="2">
    <source>
        <dbReference type="SAM" id="Coils"/>
    </source>
</evidence>
<evidence type="ECO:0000313" key="5">
    <source>
        <dbReference type="EMBL" id="CAI9102026.1"/>
    </source>
</evidence>
<organism evidence="5 6">
    <name type="scientific">Oldenlandia corymbosa var. corymbosa</name>
    <dbReference type="NCBI Taxonomy" id="529605"/>
    <lineage>
        <taxon>Eukaryota</taxon>
        <taxon>Viridiplantae</taxon>
        <taxon>Streptophyta</taxon>
        <taxon>Embryophyta</taxon>
        <taxon>Tracheophyta</taxon>
        <taxon>Spermatophyta</taxon>
        <taxon>Magnoliopsida</taxon>
        <taxon>eudicotyledons</taxon>
        <taxon>Gunneridae</taxon>
        <taxon>Pentapetalae</taxon>
        <taxon>asterids</taxon>
        <taxon>lamiids</taxon>
        <taxon>Gentianales</taxon>
        <taxon>Rubiaceae</taxon>
        <taxon>Rubioideae</taxon>
        <taxon>Spermacoceae</taxon>
        <taxon>Hedyotis-Oldenlandia complex</taxon>
        <taxon>Oldenlandia</taxon>
    </lineage>
</organism>
<evidence type="ECO:0000259" key="4">
    <source>
        <dbReference type="PROSITE" id="PS50089"/>
    </source>
</evidence>
<keyword evidence="6" id="KW-1185">Reference proteome</keyword>
<keyword evidence="1" id="KW-0863">Zinc-finger</keyword>
<proteinExistence type="predicted"/>
<dbReference type="InterPro" id="IPR001841">
    <property type="entry name" value="Znf_RING"/>
</dbReference>
<feature type="compositionally biased region" description="Polar residues" evidence="3">
    <location>
        <begin position="541"/>
        <end position="562"/>
    </location>
</feature>
<dbReference type="AlphaFoldDB" id="A0AAV1D287"/>
<dbReference type="PANTHER" id="PTHR47344">
    <property type="entry name" value="RING ZINC FINGER PROTEIN-RELATED"/>
    <property type="match status" value="1"/>
</dbReference>
<dbReference type="Proteomes" id="UP001161247">
    <property type="component" value="Chromosome 4"/>
</dbReference>
<accession>A0AAV1D287</accession>